<name>A0A2W6MW70_9HELI</name>
<evidence type="ECO:0000256" key="8">
    <source>
        <dbReference type="SAM" id="Coils"/>
    </source>
</evidence>
<dbReference type="AlphaFoldDB" id="A0A2W6MW70"/>
<dbReference type="InterPro" id="IPR018035">
    <property type="entry name" value="Flagellar_FliH/T3SS_HrpE"/>
</dbReference>
<dbReference type="PANTHER" id="PTHR34982:SF1">
    <property type="entry name" value="FLAGELLAR ASSEMBLY PROTEIN FLIH"/>
    <property type="match status" value="1"/>
</dbReference>
<evidence type="ECO:0000313" key="12">
    <source>
        <dbReference type="Proteomes" id="UP000249746"/>
    </source>
</evidence>
<reference evidence="11 12" key="1">
    <citation type="submission" date="2017-03" db="EMBL/GenBank/DDBJ databases">
        <title>Genomic and clinical evidence uncovers the enterohepatic species Helicobacter valdiviensis as a potential human intestinal pathogen.</title>
        <authorList>
            <person name="Fresia P."/>
            <person name="Jara R."/>
            <person name="Sierra R."/>
            <person name="Ferres I."/>
            <person name="Greif G."/>
            <person name="Iraola G."/>
            <person name="Collado L."/>
        </authorList>
    </citation>
    <scope>NUCLEOTIDE SEQUENCE [LARGE SCALE GENOMIC DNA]</scope>
    <source>
        <strain evidence="11 12">WBE14</strain>
    </source>
</reference>
<evidence type="ECO:0000256" key="6">
    <source>
        <dbReference type="ARBA" id="ARBA00022927"/>
    </source>
</evidence>
<keyword evidence="11" id="KW-0969">Cilium</keyword>
<feature type="compositionally biased region" description="Basic and acidic residues" evidence="9">
    <location>
        <begin position="1"/>
        <end position="17"/>
    </location>
</feature>
<dbReference type="InterPro" id="IPR051472">
    <property type="entry name" value="T3SS_Stator/FliH"/>
</dbReference>
<feature type="coiled-coil region" evidence="8">
    <location>
        <begin position="92"/>
        <end position="182"/>
    </location>
</feature>
<evidence type="ECO:0000256" key="3">
    <source>
        <dbReference type="ARBA" id="ARBA00016507"/>
    </source>
</evidence>
<evidence type="ECO:0000313" key="11">
    <source>
        <dbReference type="EMBL" id="PZT47468.1"/>
    </source>
</evidence>
<evidence type="ECO:0000256" key="7">
    <source>
        <dbReference type="ARBA" id="ARBA00023225"/>
    </source>
</evidence>
<keyword evidence="6" id="KW-0653">Protein transport</keyword>
<protein>
    <recommendedName>
        <fullName evidence="3">Flagellar assembly protein FliH</fullName>
    </recommendedName>
</protein>
<evidence type="ECO:0000256" key="1">
    <source>
        <dbReference type="ARBA" id="ARBA00003041"/>
    </source>
</evidence>
<accession>A0A2W6MW70</accession>
<evidence type="ECO:0000259" key="10">
    <source>
        <dbReference type="Pfam" id="PF02108"/>
    </source>
</evidence>
<dbReference type="Proteomes" id="UP000249746">
    <property type="component" value="Unassembled WGS sequence"/>
</dbReference>
<keyword evidence="8" id="KW-0175">Coiled coil</keyword>
<evidence type="ECO:0000256" key="5">
    <source>
        <dbReference type="ARBA" id="ARBA00022795"/>
    </source>
</evidence>
<keyword evidence="4" id="KW-0813">Transport</keyword>
<organism evidence="11 12">
    <name type="scientific">Helicobacter valdiviensis</name>
    <dbReference type="NCBI Taxonomy" id="1458358"/>
    <lineage>
        <taxon>Bacteria</taxon>
        <taxon>Pseudomonadati</taxon>
        <taxon>Campylobacterota</taxon>
        <taxon>Epsilonproteobacteria</taxon>
        <taxon>Campylobacterales</taxon>
        <taxon>Helicobacteraceae</taxon>
        <taxon>Helicobacter</taxon>
    </lineage>
</organism>
<keyword evidence="11" id="KW-0966">Cell projection</keyword>
<dbReference type="GO" id="GO:0005829">
    <property type="term" value="C:cytosol"/>
    <property type="evidence" value="ECO:0007669"/>
    <property type="project" value="TreeGrafter"/>
</dbReference>
<dbReference type="GO" id="GO:0015031">
    <property type="term" value="P:protein transport"/>
    <property type="evidence" value="ECO:0007669"/>
    <property type="project" value="UniProtKB-KW"/>
</dbReference>
<keyword evidence="7" id="KW-1006">Bacterial flagellum protein export</keyword>
<gene>
    <name evidence="11" type="ORF">B6S12_08940</name>
</gene>
<dbReference type="Pfam" id="PF02108">
    <property type="entry name" value="FliH"/>
    <property type="match status" value="1"/>
</dbReference>
<keyword evidence="5" id="KW-1005">Bacterial flagellum biogenesis</keyword>
<keyword evidence="12" id="KW-1185">Reference proteome</keyword>
<dbReference type="RefSeq" id="WP_111230458.1">
    <property type="nucleotide sequence ID" value="NZ_NBIU01000033.1"/>
</dbReference>
<keyword evidence="11" id="KW-0282">Flagellum</keyword>
<dbReference type="EMBL" id="NBIU01000033">
    <property type="protein sequence ID" value="PZT47468.1"/>
    <property type="molecule type" value="Genomic_DNA"/>
</dbReference>
<evidence type="ECO:0000256" key="4">
    <source>
        <dbReference type="ARBA" id="ARBA00022448"/>
    </source>
</evidence>
<dbReference type="OrthoDB" id="5347569at2"/>
<sequence>MNNINEHENVITGEHKNRHDIKKYNFRNMEVSKNTQASQNPAQNNTQNVIEEAPIAQEQPLENAPSPSIEPPMVAQPMIDAPSLKLFEAEVVDKILQKSDVLAQSLQKLQEQFDKQEQEIASKVATAENKAKETGFNEGYSKAKEELEASINAQKELYSLSIERLNQNIEDSKNHILKLEKELSSIALDIAKEVILSEISTHSAKIASSLARALLSNVAQNSNITLKVFPGDFESLKETLQDLTHIKIEADKAIAKGGVVIMSNEGNIDGDLHLRFETLKKSILENKD</sequence>
<comment type="function">
    <text evidence="1">Needed for flagellar regrowth and assembly.</text>
</comment>
<proteinExistence type="inferred from homology"/>
<dbReference type="NCBIfam" id="NF005196">
    <property type="entry name" value="PRK06669.1-1"/>
    <property type="match status" value="1"/>
</dbReference>
<comment type="caution">
    <text evidence="11">The sequence shown here is derived from an EMBL/GenBank/DDBJ whole genome shotgun (WGS) entry which is preliminary data.</text>
</comment>
<feature type="domain" description="Flagellar assembly protein FliH/Type III secretion system HrpE" evidence="10">
    <location>
        <begin position="161"/>
        <end position="279"/>
    </location>
</feature>
<dbReference type="PANTHER" id="PTHR34982">
    <property type="entry name" value="YOP PROTEINS TRANSLOCATION PROTEIN L"/>
    <property type="match status" value="1"/>
</dbReference>
<comment type="similarity">
    <text evidence="2">Belongs to the FliH family.</text>
</comment>
<dbReference type="GO" id="GO:0044781">
    <property type="term" value="P:bacterial-type flagellum organization"/>
    <property type="evidence" value="ECO:0007669"/>
    <property type="project" value="UniProtKB-KW"/>
</dbReference>
<feature type="region of interest" description="Disordered" evidence="9">
    <location>
        <begin position="1"/>
        <end position="21"/>
    </location>
</feature>
<evidence type="ECO:0000256" key="2">
    <source>
        <dbReference type="ARBA" id="ARBA00006602"/>
    </source>
</evidence>
<evidence type="ECO:0000256" key="9">
    <source>
        <dbReference type="SAM" id="MobiDB-lite"/>
    </source>
</evidence>